<evidence type="ECO:0000313" key="2">
    <source>
        <dbReference type="RefSeq" id="XP_073763461.1"/>
    </source>
</evidence>
<protein>
    <submittedName>
        <fullName evidence="2">Uncharacterized protein</fullName>
    </submittedName>
</protein>
<gene>
    <name evidence="2" type="primary">LOC103909383</name>
</gene>
<organism evidence="1 2">
    <name type="scientific">Danio rerio</name>
    <name type="common">Zebrafish</name>
    <name type="synonym">Brachydanio rerio</name>
    <dbReference type="NCBI Taxonomy" id="7955"/>
    <lineage>
        <taxon>Eukaryota</taxon>
        <taxon>Metazoa</taxon>
        <taxon>Chordata</taxon>
        <taxon>Craniata</taxon>
        <taxon>Vertebrata</taxon>
        <taxon>Euteleostomi</taxon>
        <taxon>Actinopterygii</taxon>
        <taxon>Neopterygii</taxon>
        <taxon>Teleostei</taxon>
        <taxon>Ostariophysi</taxon>
        <taxon>Cypriniformes</taxon>
        <taxon>Danionidae</taxon>
        <taxon>Danioninae</taxon>
        <taxon>Danio</taxon>
    </lineage>
</organism>
<keyword evidence="1" id="KW-1185">Reference proteome</keyword>
<dbReference type="Proteomes" id="UP000000437">
    <property type="component" value="Chromosome 1"/>
</dbReference>
<accession>A0AC58G138</accession>
<evidence type="ECO:0000313" key="1">
    <source>
        <dbReference type="Proteomes" id="UP000000437"/>
    </source>
</evidence>
<dbReference type="RefSeq" id="XP_073763461.1">
    <property type="nucleotide sequence ID" value="XM_073907360.1"/>
</dbReference>
<sequence>MKLICVLWIWIGLSATDGSSLHGDAGNYINISCSHSWASNNKKFFCRDPCNDKNDILVNSDKSSKGRYTLNDFGKGVFIVTITDLKESDSGVYWCGVERSIKNTFVEVKLAVYKGKTLKQPKIPKTVTDPQSSTKSVISSSSTLDDFSSSSTAEFKYPAFSSRPAFYENTKQLDYQMFTPIILTLVVIIFVVVLCLVYMRKRKSHNSDADAEMQSTTYTTETSLNQQAAGDYEEITETPQQISTHSTYCNVIKTHTANQNQDPPPYSLLSFQPSCTKQSPNNSAD</sequence>
<reference evidence="2" key="1">
    <citation type="submission" date="2025-08" db="UniProtKB">
        <authorList>
            <consortium name="RefSeq"/>
        </authorList>
    </citation>
    <scope>IDENTIFICATION</scope>
    <source>
        <strain evidence="2">Tuebingen</strain>
        <tissue evidence="2">Fibroblasts and whole tissue</tissue>
    </source>
</reference>
<proteinExistence type="predicted"/>
<name>A0AC58G138_DANRE</name>